<gene>
    <name evidence="10" type="primary">dnaE</name>
    <name evidence="10" type="ORF">ACERK3_17980</name>
</gene>
<evidence type="ECO:0000256" key="4">
    <source>
        <dbReference type="ARBA" id="ARBA00022679"/>
    </source>
</evidence>
<dbReference type="InterPro" id="IPR011708">
    <property type="entry name" value="DNA_pol3_alpha_NTPase_dom"/>
</dbReference>
<dbReference type="InterPro" id="IPR004805">
    <property type="entry name" value="DnaE2/DnaE/PolC"/>
</dbReference>
<dbReference type="SUPFAM" id="SSF89550">
    <property type="entry name" value="PHP domain-like"/>
    <property type="match status" value="1"/>
</dbReference>
<keyword evidence="11" id="KW-1185">Reference proteome</keyword>
<dbReference type="NCBIfam" id="TIGR00594">
    <property type="entry name" value="polc"/>
    <property type="match status" value="1"/>
</dbReference>
<dbReference type="Proteomes" id="UP001575105">
    <property type="component" value="Unassembled WGS sequence"/>
</dbReference>
<evidence type="ECO:0000259" key="9">
    <source>
        <dbReference type="SMART" id="SM00481"/>
    </source>
</evidence>
<evidence type="ECO:0000256" key="2">
    <source>
        <dbReference type="ARBA" id="ARBA00012417"/>
    </source>
</evidence>
<dbReference type="Pfam" id="PF01336">
    <property type="entry name" value="tRNA_anti-codon"/>
    <property type="match status" value="1"/>
</dbReference>
<dbReference type="Gene3D" id="1.10.150.870">
    <property type="match status" value="1"/>
</dbReference>
<sequence>MVSNTKTNPFVHLHVHSMYSLLDGACRTGDLVKRAKELGQSSIAITDHGCLFGVVDFYSKAVDAGVKPIVGIEAYMAPGDRRDRTSTGNKDGGYHLLLLAQNHAGYRNILKLSSIAYREGFYYKPRIDKETLKAHSEGIIATSACLGGEIPSALMKDDRKLAKTIAETYLDVFGPDKFFIEVQKHIREQDQVNPELIDLADRMGVGLVATNDVHFLLKDDHQPHDCLCCISTGKLVSDESRMKYPTQLYLKSNDEMYAAMDHAKWREACENTNRIAEMCELELDFTANHAPVVKIEKMSGVESRMADVEKHPTSHIPHPTLPEGSTEWFTKFGSQYDLVPFDEGKDKHLTADALKEGCDDALRDLCEAGLIWRYGKDGITDEIRARLERELQVLADKLISAYFLIVWDCVNYARANGIPCNARGSGVGTMVGYVLGISNACPVKYGLLFERFTDPDRSEYPDIDIDICQDGRGQIIEYVREKYGYVAQIITFNVLKAKAAIRDVGRVLDVPLSEVDKVCKLVGDGLGTTIDKALDQEPDLKKLYGDSVQHRAMIDTARRLEGLARHAGVHACALVMATQPLENIVPLYQPAGTDQLVTQWDGPTCEKVGLLKMDFLGLRTLSIIERAKSLIRQSFDENEIREAIGSPRRDGVGVDPLDLERLTYDDPNVLALFQRGDTAGVFQFESGGMRNLLMSMKPDRLEDLIAANALYRPGPMELIPNYNNRKHGRENVPKVHEVVDRLTEETYGIMVYQEQVMQVANQLGGIPLREAYTLIKAISKKKEKTINAGREKFVKGSQTKGMIAAQAEELYDLILKFAGYGFNKSHSTGYAIVAYQTAYLKTYFPLHYMAALLTYESVSTDKVVEYIDACKRTRLPNGNAGIEVKPPDINLSDIGFGVVFNPGEQRDPSHGHIRFGLSAVKGVGEKAIRAILEERNKDGAFKNLYDFCERVPLGSVNRSTIEALIKCGAFDEVHGIENRAAMLEALDAAIQAGQRAAKDRTSGQMNFFGGLAEEAEADTGTVVEAPAVTLPRVEPWSTNEALKYEKEVLGFYVSSHPLDQHGDALYRYSSCTIEQISQLAAEVQVTVGGMLTRVRPTFVKKGRSAGQKMAMLTIEDGKNSIDAVVFADTYATTYHALELDKVVFLKGKVDRRREEPSIVVDQVVPIEQAETRLTQQVRIVVHDPRPVEKGTAFNGEFGRLREVLRQAGPRNGEPAADVVLELHQAGRVVSLRVNGLRVGVDRELVDAVKQVLKRAPEGRVNCLLMGPPKLVSSAAAAEELMHDEASADRGNMLGFASRLHDGEVCDSVDRY</sequence>
<evidence type="ECO:0000256" key="5">
    <source>
        <dbReference type="ARBA" id="ARBA00022695"/>
    </source>
</evidence>
<evidence type="ECO:0000313" key="10">
    <source>
        <dbReference type="EMBL" id="MFA9480165.1"/>
    </source>
</evidence>
<dbReference type="SUPFAM" id="SSF160975">
    <property type="entry name" value="AF1531-like"/>
    <property type="match status" value="1"/>
</dbReference>
<feature type="domain" description="Polymerase/histidinol phosphatase N-terminal" evidence="9">
    <location>
        <begin position="11"/>
        <end position="78"/>
    </location>
</feature>
<dbReference type="GO" id="GO:0003887">
    <property type="term" value="F:DNA-directed DNA polymerase activity"/>
    <property type="evidence" value="ECO:0007669"/>
    <property type="project" value="UniProtKB-EC"/>
</dbReference>
<dbReference type="InterPro" id="IPR041931">
    <property type="entry name" value="DNA_pol3_alpha_thumb_dom"/>
</dbReference>
<comment type="catalytic activity">
    <reaction evidence="8">
        <text>DNA(n) + a 2'-deoxyribonucleoside 5'-triphosphate = DNA(n+1) + diphosphate</text>
        <dbReference type="Rhea" id="RHEA:22508"/>
        <dbReference type="Rhea" id="RHEA-COMP:17339"/>
        <dbReference type="Rhea" id="RHEA-COMP:17340"/>
        <dbReference type="ChEBI" id="CHEBI:33019"/>
        <dbReference type="ChEBI" id="CHEBI:61560"/>
        <dbReference type="ChEBI" id="CHEBI:173112"/>
        <dbReference type="EC" id="2.7.7.7"/>
    </reaction>
</comment>
<dbReference type="PANTHER" id="PTHR32294">
    <property type="entry name" value="DNA POLYMERASE III SUBUNIT ALPHA"/>
    <property type="match status" value="1"/>
</dbReference>
<reference evidence="10 11" key="1">
    <citation type="submission" date="2024-08" db="EMBL/GenBank/DDBJ databases">
        <title>Whole-genome sequencing of halo(alkali)philic microorganisms from hypersaline lakes.</title>
        <authorList>
            <person name="Sorokin D.Y."/>
            <person name="Merkel A.Y."/>
            <person name="Messina E."/>
            <person name="Yakimov M."/>
        </authorList>
    </citation>
    <scope>NUCLEOTIDE SEQUENCE [LARGE SCALE GENOMIC DNA]</scope>
    <source>
        <strain evidence="10 11">AB-hyl4</strain>
    </source>
</reference>
<dbReference type="EMBL" id="JBGUBD010000016">
    <property type="protein sequence ID" value="MFA9480165.1"/>
    <property type="molecule type" value="Genomic_DNA"/>
</dbReference>
<proteinExistence type="predicted"/>
<evidence type="ECO:0000256" key="6">
    <source>
        <dbReference type="ARBA" id="ARBA00022705"/>
    </source>
</evidence>
<dbReference type="Pfam" id="PF02811">
    <property type="entry name" value="PHP"/>
    <property type="match status" value="1"/>
</dbReference>
<dbReference type="Pfam" id="PF17657">
    <property type="entry name" value="DNA_pol3_finger"/>
    <property type="match status" value="1"/>
</dbReference>
<evidence type="ECO:0000256" key="8">
    <source>
        <dbReference type="ARBA" id="ARBA00049244"/>
    </source>
</evidence>
<evidence type="ECO:0000256" key="1">
    <source>
        <dbReference type="ARBA" id="ARBA00004496"/>
    </source>
</evidence>
<dbReference type="InterPro" id="IPR040982">
    <property type="entry name" value="DNA_pol3_finger"/>
</dbReference>
<dbReference type="InterPro" id="IPR029460">
    <property type="entry name" value="DNAPol_HHH"/>
</dbReference>
<protein>
    <recommendedName>
        <fullName evidence="3">DNA polymerase III subunit alpha</fullName>
        <ecNumber evidence="2">2.7.7.7</ecNumber>
    </recommendedName>
</protein>
<dbReference type="CDD" id="cd12113">
    <property type="entry name" value="PHP_PolIIIA_DnaE3"/>
    <property type="match status" value="1"/>
</dbReference>
<dbReference type="RefSeq" id="WP_425347087.1">
    <property type="nucleotide sequence ID" value="NZ_JBGUBD010000016.1"/>
</dbReference>
<dbReference type="Pfam" id="PF07733">
    <property type="entry name" value="DNA_pol3_alpha"/>
    <property type="match status" value="1"/>
</dbReference>
<name>A0ABV4U977_9BACT</name>
<dbReference type="CDD" id="cd04485">
    <property type="entry name" value="DnaE_OBF"/>
    <property type="match status" value="1"/>
</dbReference>
<dbReference type="Pfam" id="PF14579">
    <property type="entry name" value="HHH_6"/>
    <property type="match status" value="1"/>
</dbReference>
<evidence type="ECO:0000256" key="7">
    <source>
        <dbReference type="ARBA" id="ARBA00022932"/>
    </source>
</evidence>
<accession>A0ABV4U977</accession>
<dbReference type="SMART" id="SM00481">
    <property type="entry name" value="POLIIIAc"/>
    <property type="match status" value="1"/>
</dbReference>
<dbReference type="InterPro" id="IPR004365">
    <property type="entry name" value="NA-bd_OB_tRNA"/>
</dbReference>
<dbReference type="EC" id="2.7.7.7" evidence="2"/>
<dbReference type="Gene3D" id="2.40.50.140">
    <property type="entry name" value="Nucleic acid-binding proteins"/>
    <property type="match status" value="1"/>
</dbReference>
<dbReference type="Gene3D" id="1.10.10.1600">
    <property type="entry name" value="Bacterial DNA polymerase III alpha subunit, thumb domain"/>
    <property type="match status" value="1"/>
</dbReference>
<evidence type="ECO:0000256" key="3">
    <source>
        <dbReference type="ARBA" id="ARBA00019114"/>
    </source>
</evidence>
<comment type="caution">
    <text evidence="10">The sequence shown here is derived from an EMBL/GenBank/DDBJ whole genome shotgun (WGS) entry which is preliminary data.</text>
</comment>
<keyword evidence="5 10" id="KW-0548">Nucleotidyltransferase</keyword>
<keyword evidence="6" id="KW-0235">DNA replication</keyword>
<comment type="subcellular location">
    <subcellularLocation>
        <location evidence="1">Cytoplasm</location>
    </subcellularLocation>
</comment>
<dbReference type="InterPro" id="IPR016195">
    <property type="entry name" value="Pol/histidinol_Pase-like"/>
</dbReference>
<organism evidence="10 11">
    <name type="scientific">Natronomicrosphaera hydrolytica</name>
    <dbReference type="NCBI Taxonomy" id="3242702"/>
    <lineage>
        <taxon>Bacteria</taxon>
        <taxon>Pseudomonadati</taxon>
        <taxon>Planctomycetota</taxon>
        <taxon>Phycisphaerae</taxon>
        <taxon>Phycisphaerales</taxon>
        <taxon>Phycisphaeraceae</taxon>
        <taxon>Natronomicrosphaera</taxon>
    </lineage>
</organism>
<keyword evidence="7" id="KW-0239">DNA-directed DNA polymerase</keyword>
<evidence type="ECO:0000313" key="11">
    <source>
        <dbReference type="Proteomes" id="UP001575105"/>
    </source>
</evidence>
<dbReference type="InterPro" id="IPR003141">
    <property type="entry name" value="Pol/His_phosphatase_N"/>
</dbReference>
<keyword evidence="4 10" id="KW-0808">Transferase</keyword>
<dbReference type="NCBIfam" id="NF004226">
    <property type="entry name" value="PRK05673.1"/>
    <property type="match status" value="1"/>
</dbReference>
<dbReference type="InterPro" id="IPR004013">
    <property type="entry name" value="PHP_dom"/>
</dbReference>
<dbReference type="InterPro" id="IPR012340">
    <property type="entry name" value="NA-bd_OB-fold"/>
</dbReference>
<dbReference type="PANTHER" id="PTHR32294:SF0">
    <property type="entry name" value="DNA POLYMERASE III SUBUNIT ALPHA"/>
    <property type="match status" value="1"/>
</dbReference>
<dbReference type="Gene3D" id="3.20.20.140">
    <property type="entry name" value="Metal-dependent hydrolases"/>
    <property type="match status" value="1"/>
</dbReference>